<proteinExistence type="predicted"/>
<name>A0A8D8YUT2_9HEMI</name>
<evidence type="ECO:0000313" key="1">
    <source>
        <dbReference type="EMBL" id="CAG6735363.1"/>
    </source>
</evidence>
<protein>
    <submittedName>
        <fullName evidence="1">Uncharacterized protein</fullName>
    </submittedName>
</protein>
<organism evidence="1">
    <name type="scientific">Cacopsylla melanoneura</name>
    <dbReference type="NCBI Taxonomy" id="428564"/>
    <lineage>
        <taxon>Eukaryota</taxon>
        <taxon>Metazoa</taxon>
        <taxon>Ecdysozoa</taxon>
        <taxon>Arthropoda</taxon>
        <taxon>Hexapoda</taxon>
        <taxon>Insecta</taxon>
        <taxon>Pterygota</taxon>
        <taxon>Neoptera</taxon>
        <taxon>Paraneoptera</taxon>
        <taxon>Hemiptera</taxon>
        <taxon>Sternorrhyncha</taxon>
        <taxon>Psylloidea</taxon>
        <taxon>Psyllidae</taxon>
        <taxon>Psyllinae</taxon>
        <taxon>Cacopsylla</taxon>
    </lineage>
</organism>
<sequence length="114" mass="13187">MKSTSGNNLHTRLTQEMYTFVGLRLLNSRHMILHSIAVVLRANNKKIWCQQLFFFYKIFLCNSCATPVAQETVIENSCQVFKNAPNFLANIIREKEITFPPICPIHLSNSDKER</sequence>
<reference evidence="1" key="1">
    <citation type="submission" date="2021-05" db="EMBL/GenBank/DDBJ databases">
        <authorList>
            <person name="Alioto T."/>
            <person name="Alioto T."/>
            <person name="Gomez Garrido J."/>
        </authorList>
    </citation>
    <scope>NUCLEOTIDE SEQUENCE</scope>
</reference>
<dbReference type="AlphaFoldDB" id="A0A8D8YUT2"/>
<dbReference type="EMBL" id="HBUF01395522">
    <property type="protein sequence ID" value="CAG6735363.1"/>
    <property type="molecule type" value="Transcribed_RNA"/>
</dbReference>
<accession>A0A8D8YUT2</accession>